<reference evidence="1 2" key="1">
    <citation type="journal article" date="2013" name="Genome Biol. Evol.">
        <title>Genomes of Stigonematalean cyanobacteria (subsection V) and the evolution of oxygenic photosynthesis from prokaryotes to plastids.</title>
        <authorList>
            <person name="Dagan T."/>
            <person name="Roettger M."/>
            <person name="Stucken K."/>
            <person name="Landan G."/>
            <person name="Koch R."/>
            <person name="Major P."/>
            <person name="Gould S.B."/>
            <person name="Goremykin V.V."/>
            <person name="Rippka R."/>
            <person name="Tandeau de Marsac N."/>
            <person name="Gugger M."/>
            <person name="Lockhart P.J."/>
            <person name="Allen J.F."/>
            <person name="Brune I."/>
            <person name="Maus I."/>
            <person name="Puhler A."/>
            <person name="Martin W.F."/>
        </authorList>
    </citation>
    <scope>NUCLEOTIDE SEQUENCE [LARGE SCALE GENOMIC DNA]</scope>
    <source>
        <strain evidence="1 2">PCC 7110</strain>
    </source>
</reference>
<proteinExistence type="predicted"/>
<dbReference type="STRING" id="128403.WA1_16650"/>
<keyword evidence="2" id="KW-1185">Reference proteome</keyword>
<gene>
    <name evidence="1" type="ORF">WA1_16650</name>
</gene>
<dbReference type="AlphaFoldDB" id="A0A139XAM6"/>
<name>A0A139XAM6_9CYAN</name>
<comment type="caution">
    <text evidence="1">The sequence shown here is derived from an EMBL/GenBank/DDBJ whole genome shotgun (WGS) entry which is preliminary data.</text>
</comment>
<dbReference type="EMBL" id="ANNX02000020">
    <property type="protein sequence ID" value="KYC41672.1"/>
    <property type="molecule type" value="Genomic_DNA"/>
</dbReference>
<sequence>MGESTVKLIIALQDSDLDEEELDKLTKNLLQEIKDLDDIENPCLAAITQTPQGTKLFGSFHAGDVAG</sequence>
<accession>A0A139XAM6</accession>
<evidence type="ECO:0000313" key="2">
    <source>
        <dbReference type="Proteomes" id="UP000076925"/>
    </source>
</evidence>
<evidence type="ECO:0000313" key="1">
    <source>
        <dbReference type="EMBL" id="KYC41672.1"/>
    </source>
</evidence>
<dbReference type="Proteomes" id="UP000076925">
    <property type="component" value="Unassembled WGS sequence"/>
</dbReference>
<protein>
    <submittedName>
        <fullName evidence="1">Uncharacterized protein</fullName>
    </submittedName>
</protein>
<organism evidence="1 2">
    <name type="scientific">Scytonema hofmannii PCC 7110</name>
    <dbReference type="NCBI Taxonomy" id="128403"/>
    <lineage>
        <taxon>Bacteria</taxon>
        <taxon>Bacillati</taxon>
        <taxon>Cyanobacteriota</taxon>
        <taxon>Cyanophyceae</taxon>
        <taxon>Nostocales</taxon>
        <taxon>Scytonemataceae</taxon>
        <taxon>Scytonema</taxon>
    </lineage>
</organism>